<keyword evidence="2" id="KW-1185">Reference proteome</keyword>
<dbReference type="EMBL" id="CM020618">
    <property type="protein sequence ID" value="KAK1860786.1"/>
    <property type="molecule type" value="Genomic_DNA"/>
</dbReference>
<proteinExistence type="predicted"/>
<name>A0ACC3BSU8_PYRYE</name>
<protein>
    <submittedName>
        <fullName evidence="1">Uncharacterized protein</fullName>
    </submittedName>
</protein>
<comment type="caution">
    <text evidence="1">The sequence shown here is derived from an EMBL/GenBank/DDBJ whole genome shotgun (WGS) entry which is preliminary data.</text>
</comment>
<organism evidence="1 2">
    <name type="scientific">Pyropia yezoensis</name>
    <name type="common">Susabi-nori</name>
    <name type="synonym">Porphyra yezoensis</name>
    <dbReference type="NCBI Taxonomy" id="2788"/>
    <lineage>
        <taxon>Eukaryota</taxon>
        <taxon>Rhodophyta</taxon>
        <taxon>Bangiophyceae</taxon>
        <taxon>Bangiales</taxon>
        <taxon>Bangiaceae</taxon>
        <taxon>Pyropia</taxon>
    </lineage>
</organism>
<evidence type="ECO:0000313" key="1">
    <source>
        <dbReference type="EMBL" id="KAK1860786.1"/>
    </source>
</evidence>
<sequence>MAVSAASAAATAAAAVAAESAATLLRASPLMLPPLPLLPLPPLAVSLATAAAAAATTAAAVAAPAARLVGTAAGLVAAAAAASRVAAAAAATPAVQSAALAAVAAAGDIPPHVALIMDGNRRWARASALDAVAGYPAGSDVLLDTLRSCLALGVATVTVYAFSIENFKRPPAEVNRIMELATQMLTEMLSHSSLISANRIRVRILGDRSLLPLPLRAAAARAEVATRGHDGPTLNIAFAYTSRHEMAAAVATLVAAADDGRIPADAITPAAVEACLFTGPAYGGGGGAGDGEGEEEQGAPPPPARGGAVDLLVRTSGERRLSDFLCWQGGGARLAFRPVLWPDFSAWELLRVVLAYQAAARARRRNERRVAVAAAAGAAAGTSGTASVVQGAGRKLESSAAAAGAGGTPAGGGAPAAPLHPAVAALVADVCRRHYAAVDVDATAAAAAEEGSGG</sequence>
<accession>A0ACC3BSU8</accession>
<dbReference type="Proteomes" id="UP000798662">
    <property type="component" value="Chromosome 1"/>
</dbReference>
<reference evidence="1" key="1">
    <citation type="submission" date="2019-11" db="EMBL/GenBank/DDBJ databases">
        <title>Nori genome reveals adaptations in red seaweeds to the harsh intertidal environment.</title>
        <authorList>
            <person name="Wang D."/>
            <person name="Mao Y."/>
        </authorList>
    </citation>
    <scope>NUCLEOTIDE SEQUENCE</scope>
    <source>
        <tissue evidence="1">Gametophyte</tissue>
    </source>
</reference>
<evidence type="ECO:0000313" key="2">
    <source>
        <dbReference type="Proteomes" id="UP000798662"/>
    </source>
</evidence>
<gene>
    <name evidence="1" type="ORF">I4F81_003373</name>
</gene>